<dbReference type="AlphaFoldDB" id="A0AAV9KSD6"/>
<proteinExistence type="predicted"/>
<dbReference type="EMBL" id="JAWPEI010000009">
    <property type="protein sequence ID" value="KAK4716234.1"/>
    <property type="molecule type" value="Genomic_DNA"/>
</dbReference>
<evidence type="ECO:0000313" key="3">
    <source>
        <dbReference type="Proteomes" id="UP001311915"/>
    </source>
</evidence>
<dbReference type="PANTHER" id="PTHR33223:SF11">
    <property type="entry name" value="ELEMENT PROTEIN, PUTATIVE-RELATED"/>
    <property type="match status" value="1"/>
</dbReference>
<feature type="domain" description="Retrotransposon gag" evidence="1">
    <location>
        <begin position="98"/>
        <end position="187"/>
    </location>
</feature>
<evidence type="ECO:0000313" key="2">
    <source>
        <dbReference type="EMBL" id="KAK4716234.1"/>
    </source>
</evidence>
<organism evidence="2 3">
    <name type="scientific">Solanum pinnatisectum</name>
    <name type="common">tansyleaf nightshade</name>
    <dbReference type="NCBI Taxonomy" id="50273"/>
    <lineage>
        <taxon>Eukaryota</taxon>
        <taxon>Viridiplantae</taxon>
        <taxon>Streptophyta</taxon>
        <taxon>Embryophyta</taxon>
        <taxon>Tracheophyta</taxon>
        <taxon>Spermatophyta</taxon>
        <taxon>Magnoliopsida</taxon>
        <taxon>eudicotyledons</taxon>
        <taxon>Gunneridae</taxon>
        <taxon>Pentapetalae</taxon>
        <taxon>asterids</taxon>
        <taxon>lamiids</taxon>
        <taxon>Solanales</taxon>
        <taxon>Solanaceae</taxon>
        <taxon>Solanoideae</taxon>
        <taxon>Solaneae</taxon>
        <taxon>Solanum</taxon>
    </lineage>
</organism>
<reference evidence="2 3" key="1">
    <citation type="submission" date="2023-10" db="EMBL/GenBank/DDBJ databases">
        <title>Genome-Wide Identification Analysis in wild type Solanum Pinnatisectum Reveals Some Genes Defensing Phytophthora Infestans.</title>
        <authorList>
            <person name="Sun C."/>
        </authorList>
    </citation>
    <scope>NUCLEOTIDE SEQUENCE [LARGE SCALE GENOMIC DNA]</scope>
    <source>
        <strain evidence="2">LQN</strain>
        <tissue evidence="2">Leaf</tissue>
    </source>
</reference>
<keyword evidence="3" id="KW-1185">Reference proteome</keyword>
<dbReference type="Proteomes" id="UP001311915">
    <property type="component" value="Unassembled WGS sequence"/>
</dbReference>
<dbReference type="PANTHER" id="PTHR33223">
    <property type="entry name" value="CCHC-TYPE DOMAIN-CONTAINING PROTEIN"/>
    <property type="match status" value="1"/>
</dbReference>
<dbReference type="InterPro" id="IPR005162">
    <property type="entry name" value="Retrotrans_gag_dom"/>
</dbReference>
<gene>
    <name evidence="2" type="ORF">R3W88_014572</name>
</gene>
<name>A0AAV9KSD6_9SOLN</name>
<accession>A0AAV9KSD6</accession>
<dbReference type="Pfam" id="PF03732">
    <property type="entry name" value="Retrotrans_gag"/>
    <property type="match status" value="1"/>
</dbReference>
<comment type="caution">
    <text evidence="2">The sequence shown here is derived from an EMBL/GenBank/DDBJ whole genome shotgun (WGS) entry which is preliminary data.</text>
</comment>
<evidence type="ECO:0000259" key="1">
    <source>
        <dbReference type="Pfam" id="PF03732"/>
    </source>
</evidence>
<protein>
    <recommendedName>
        <fullName evidence="1">Retrotransposon gag domain-containing protein</fullName>
    </recommendedName>
</protein>
<sequence>MNENIDDSSSRHGRVNDVRKMDDMNPNVIKKIGEIRLPPILKNATFMVTEPLLQLVKIRGLFRCFEHEYPNDYLHKFVNVCGPFPVNGISQESMRLMLFLFSLMGEANRWLIELPSNFITSWEELTEASHKRFFPPSKVMKLRDGIQKFKKINGKPVHEVWLRFKKVLLQCPNHGLPDKLLLQYFYRSCDAVNTGLAYHLNQGGIVRQPFVVASRLLDEMKKINQAWYTKEDHV</sequence>